<reference evidence="1" key="1">
    <citation type="submission" date="2020-11" db="EMBL/GenBank/DDBJ databases">
        <authorList>
            <consortium name="DOE Joint Genome Institute"/>
            <person name="Ahrendt S."/>
            <person name="Riley R."/>
            <person name="Andreopoulos W."/>
            <person name="Labutti K."/>
            <person name="Pangilinan J."/>
            <person name="Ruiz-Duenas F.J."/>
            <person name="Barrasa J.M."/>
            <person name="Sanchez-Garcia M."/>
            <person name="Camarero S."/>
            <person name="Miyauchi S."/>
            <person name="Serrano A."/>
            <person name="Linde D."/>
            <person name="Babiker R."/>
            <person name="Drula E."/>
            <person name="Ayuso-Fernandez I."/>
            <person name="Pacheco R."/>
            <person name="Padilla G."/>
            <person name="Ferreira P."/>
            <person name="Barriuso J."/>
            <person name="Kellner H."/>
            <person name="Castanera R."/>
            <person name="Alfaro M."/>
            <person name="Ramirez L."/>
            <person name="Pisabarro A.G."/>
            <person name="Kuo A."/>
            <person name="Tritt A."/>
            <person name="Lipzen A."/>
            <person name="He G."/>
            <person name="Yan M."/>
            <person name="Ng V."/>
            <person name="Cullen D."/>
            <person name="Martin F."/>
            <person name="Rosso M.-N."/>
            <person name="Henrissat B."/>
            <person name="Hibbett D."/>
            <person name="Martinez A.T."/>
            <person name="Grigoriev I.V."/>
        </authorList>
    </citation>
    <scope>NUCLEOTIDE SEQUENCE</scope>
    <source>
        <strain evidence="1">MF-IS2</strain>
    </source>
</reference>
<proteinExistence type="predicted"/>
<accession>A0A9P5XRG4</accession>
<keyword evidence="2" id="KW-1185">Reference proteome</keyword>
<evidence type="ECO:0000313" key="1">
    <source>
        <dbReference type="EMBL" id="KAF9454355.1"/>
    </source>
</evidence>
<name>A0A9P5XRG4_9AGAR</name>
<evidence type="ECO:0000313" key="2">
    <source>
        <dbReference type="Proteomes" id="UP000807342"/>
    </source>
</evidence>
<dbReference type="EMBL" id="MU151054">
    <property type="protein sequence ID" value="KAF9454355.1"/>
    <property type="molecule type" value="Genomic_DNA"/>
</dbReference>
<gene>
    <name evidence="1" type="ORF">P691DRAFT_391605</name>
</gene>
<organism evidence="1 2">
    <name type="scientific">Macrolepiota fuliginosa MF-IS2</name>
    <dbReference type="NCBI Taxonomy" id="1400762"/>
    <lineage>
        <taxon>Eukaryota</taxon>
        <taxon>Fungi</taxon>
        <taxon>Dikarya</taxon>
        <taxon>Basidiomycota</taxon>
        <taxon>Agaricomycotina</taxon>
        <taxon>Agaricomycetes</taxon>
        <taxon>Agaricomycetidae</taxon>
        <taxon>Agaricales</taxon>
        <taxon>Agaricineae</taxon>
        <taxon>Agaricaceae</taxon>
        <taxon>Macrolepiota</taxon>
    </lineage>
</organism>
<protein>
    <submittedName>
        <fullName evidence="1">Uncharacterized protein</fullName>
    </submittedName>
</protein>
<comment type="caution">
    <text evidence="1">The sequence shown here is derived from an EMBL/GenBank/DDBJ whole genome shotgun (WGS) entry which is preliminary data.</text>
</comment>
<sequence>MSASSPRSYSGDRGLVDLPPYKSSVTGEDVKFTTLAGRYSRHAVAQPTTLYVPLAPLLPAPFLTSTATPWSPPSSLFNGIVTLQGPHVEVLSANPYPRYEFPAETYVQAKRHVVSRVCLIPLTCRCLIVCGFIEDVHDGASAREDIGVQSFLCPGRHLRLPHTHKVEGYQERQGHYVSHVWMLEDLVRVPYSRF</sequence>
<dbReference type="AlphaFoldDB" id="A0A9P5XRG4"/>
<dbReference type="OrthoDB" id="3045047at2759"/>
<dbReference type="Proteomes" id="UP000807342">
    <property type="component" value="Unassembled WGS sequence"/>
</dbReference>